<evidence type="ECO:0008006" key="6">
    <source>
        <dbReference type="Google" id="ProtNLM"/>
    </source>
</evidence>
<protein>
    <recommendedName>
        <fullName evidence="6">DUF1343 domain-containing protein</fullName>
    </recommendedName>
</protein>
<dbReference type="STRING" id="626940.BHW43_04575"/>
<dbReference type="GO" id="GO:0033922">
    <property type="term" value="F:peptidoglycan beta-N-acetylmuramidase activity"/>
    <property type="evidence" value="ECO:0007669"/>
    <property type="project" value="InterPro"/>
</dbReference>
<feature type="domain" description="Peptidoglycan beta-N-acetylmuramidase NamZ C-terminal" evidence="3">
    <location>
        <begin position="252"/>
        <end position="406"/>
    </location>
</feature>
<dbReference type="Pfam" id="PF07075">
    <property type="entry name" value="NamZ_N"/>
    <property type="match status" value="1"/>
</dbReference>
<evidence type="ECO:0000313" key="4">
    <source>
        <dbReference type="EMBL" id="OLA37906.1"/>
    </source>
</evidence>
<dbReference type="Gene3D" id="3.40.50.12170">
    <property type="entry name" value="Uncharacterised protein PF07075, DUF1343"/>
    <property type="match status" value="1"/>
</dbReference>
<dbReference type="PANTHER" id="PTHR42915">
    <property type="entry name" value="HYPOTHETICAL 460 KDA PROTEIN IN FEUA-SIGW INTERGENIC REGION [PRECURSOR]"/>
    <property type="match status" value="1"/>
</dbReference>
<dbReference type="PANTHER" id="PTHR42915:SF1">
    <property type="entry name" value="PEPTIDOGLYCAN BETA-N-ACETYLMURAMIDASE NAMZ"/>
    <property type="match status" value="1"/>
</dbReference>
<proteinExistence type="predicted"/>
<comment type="caution">
    <text evidence="4">The sequence shown here is derived from an EMBL/GenBank/DDBJ whole genome shotgun (WGS) entry which is preliminary data.</text>
</comment>
<gene>
    <name evidence="4" type="ORF">BHW43_04575</name>
</gene>
<evidence type="ECO:0000259" key="2">
    <source>
        <dbReference type="Pfam" id="PF07075"/>
    </source>
</evidence>
<reference evidence="4 5" key="1">
    <citation type="journal article" date="2016" name="Nat. Biotechnol.">
        <title>Measurement of bacterial replication rates in microbial communities.</title>
        <authorList>
            <person name="Brown C.T."/>
            <person name="Olm M.R."/>
            <person name="Thomas B.C."/>
            <person name="Banfield J.F."/>
        </authorList>
    </citation>
    <scope>NUCLEOTIDE SEQUENCE [LARGE SCALE GENOMIC DNA]</scope>
    <source>
        <strain evidence="4">46_33</strain>
    </source>
</reference>
<dbReference type="RefSeq" id="WP_303679674.1">
    <property type="nucleotide sequence ID" value="NZ_MNTG01000026.1"/>
</dbReference>
<feature type="chain" id="PRO_5013384727" description="DUF1343 domain-containing protein" evidence="1">
    <location>
        <begin position="25"/>
        <end position="407"/>
    </location>
</feature>
<dbReference type="AlphaFoldDB" id="A0A1Q6R6D9"/>
<dbReference type="Gene3D" id="3.90.1150.140">
    <property type="match status" value="1"/>
</dbReference>
<dbReference type="EMBL" id="MNTG01000026">
    <property type="protein sequence ID" value="OLA37906.1"/>
    <property type="molecule type" value="Genomic_DNA"/>
</dbReference>
<feature type="signal peptide" evidence="1">
    <location>
        <begin position="1"/>
        <end position="24"/>
    </location>
</feature>
<evidence type="ECO:0000256" key="1">
    <source>
        <dbReference type="SAM" id="SignalP"/>
    </source>
</evidence>
<dbReference type="InterPro" id="IPR008302">
    <property type="entry name" value="NamZ"/>
</dbReference>
<evidence type="ECO:0000259" key="3">
    <source>
        <dbReference type="Pfam" id="PF20732"/>
    </source>
</evidence>
<name>A0A1Q6R6D9_9FIRM</name>
<dbReference type="Pfam" id="PF20732">
    <property type="entry name" value="NamZ_C"/>
    <property type="match status" value="1"/>
</dbReference>
<dbReference type="PIRSF" id="PIRSF016719">
    <property type="entry name" value="UCP016719"/>
    <property type="match status" value="1"/>
</dbReference>
<dbReference type="Proteomes" id="UP000186777">
    <property type="component" value="Unassembled WGS sequence"/>
</dbReference>
<evidence type="ECO:0000313" key="5">
    <source>
        <dbReference type="Proteomes" id="UP000186777"/>
    </source>
</evidence>
<dbReference type="InterPro" id="IPR048502">
    <property type="entry name" value="NamZ_N"/>
</dbReference>
<accession>A0A1Q6R6D9</accession>
<dbReference type="InterPro" id="IPR048503">
    <property type="entry name" value="NamZ_C"/>
</dbReference>
<keyword evidence="1" id="KW-0732">Signal</keyword>
<feature type="domain" description="Peptidoglycan beta-N-acetylmuramidase NamZ N-terminal" evidence="2">
    <location>
        <begin position="53"/>
        <end position="248"/>
    </location>
</feature>
<sequence>MKKSFCIWILCSLLIMLFAATSFAAAGEKRVVLGIERIDEPFAKQLLAGKRLGLFTNQSGVDSKLRSSTELLQKSYNLTALFVPEHGLFGAVAAGETFESHTYKDIPVHSLYGENRRPSAKMLDEIDTMVVDIQDVGIRHYTYFSSLAYIMEECAKAKKQVVVLDRPNPLGGAMQGPVLKPEYKTFIGLYELPLRHGLTIGEFASYINATQHIGCELAVVPMKGWSRRELWQDTGLPWIQTSPLIPTAATAFLYGATGVSGDSNLSVGVGTAKPFYFLGAPFADADAVKAALDEKHLAGVAFRAARFTPRYGTYSGELVQGVEIYLTDVRRVNLPELDYILFTTFKGLYPEQVKTPERGYGSKGYKLDIALGESSLREGEAPETAFARWHQECAAFAQQVKPYLLYK</sequence>
<organism evidence="4 5">
    <name type="scientific">Phascolarctobacterium succinatutens</name>
    <dbReference type="NCBI Taxonomy" id="626940"/>
    <lineage>
        <taxon>Bacteria</taxon>
        <taxon>Bacillati</taxon>
        <taxon>Bacillota</taxon>
        <taxon>Negativicutes</taxon>
        <taxon>Acidaminococcales</taxon>
        <taxon>Acidaminococcaceae</taxon>
        <taxon>Phascolarctobacterium</taxon>
    </lineage>
</organism>